<dbReference type="AlphaFoldDB" id="A0A9N9JH54"/>
<reference evidence="1" key="1">
    <citation type="submission" date="2021-06" db="EMBL/GenBank/DDBJ databases">
        <authorList>
            <person name="Kallberg Y."/>
            <person name="Tangrot J."/>
            <person name="Rosling A."/>
        </authorList>
    </citation>
    <scope>NUCLEOTIDE SEQUENCE</scope>
    <source>
        <strain evidence="1">IN212</strain>
    </source>
</reference>
<gene>
    <name evidence="1" type="ORF">RFULGI_LOCUS15592</name>
</gene>
<evidence type="ECO:0000313" key="2">
    <source>
        <dbReference type="Proteomes" id="UP000789396"/>
    </source>
</evidence>
<feature type="non-terminal residue" evidence="1">
    <location>
        <position position="64"/>
    </location>
</feature>
<proteinExistence type="predicted"/>
<sequence>KVENIEKKVVSVDRETVNEEGKTNISELEVENLSKSLDMEEARNNRVQALEYRQKSAKENVSSK</sequence>
<evidence type="ECO:0000313" key="1">
    <source>
        <dbReference type="EMBL" id="CAG8778287.1"/>
    </source>
</evidence>
<name>A0A9N9JH54_9GLOM</name>
<organism evidence="1 2">
    <name type="scientific">Racocetra fulgida</name>
    <dbReference type="NCBI Taxonomy" id="60492"/>
    <lineage>
        <taxon>Eukaryota</taxon>
        <taxon>Fungi</taxon>
        <taxon>Fungi incertae sedis</taxon>
        <taxon>Mucoromycota</taxon>
        <taxon>Glomeromycotina</taxon>
        <taxon>Glomeromycetes</taxon>
        <taxon>Diversisporales</taxon>
        <taxon>Gigasporaceae</taxon>
        <taxon>Racocetra</taxon>
    </lineage>
</organism>
<dbReference type="EMBL" id="CAJVPZ010050908">
    <property type="protein sequence ID" value="CAG8778287.1"/>
    <property type="molecule type" value="Genomic_DNA"/>
</dbReference>
<dbReference type="Proteomes" id="UP000789396">
    <property type="component" value="Unassembled WGS sequence"/>
</dbReference>
<feature type="non-terminal residue" evidence="1">
    <location>
        <position position="1"/>
    </location>
</feature>
<comment type="caution">
    <text evidence="1">The sequence shown here is derived from an EMBL/GenBank/DDBJ whole genome shotgun (WGS) entry which is preliminary data.</text>
</comment>
<keyword evidence="2" id="KW-1185">Reference proteome</keyword>
<protein>
    <submittedName>
        <fullName evidence="1">17972_t:CDS:1</fullName>
    </submittedName>
</protein>
<accession>A0A9N9JH54</accession>
<dbReference type="OrthoDB" id="10516625at2759"/>